<evidence type="ECO:0000313" key="1">
    <source>
        <dbReference type="EMBL" id="CAB4690536.1"/>
    </source>
</evidence>
<name>A0A6J6NW83_9ZZZZ</name>
<organism evidence="1">
    <name type="scientific">freshwater metagenome</name>
    <dbReference type="NCBI Taxonomy" id="449393"/>
    <lineage>
        <taxon>unclassified sequences</taxon>
        <taxon>metagenomes</taxon>
        <taxon>ecological metagenomes</taxon>
    </lineage>
</organism>
<sequence length="98" mass="9872">MLLLAAVQIVVVAGDQLLVIQAARVAARAAAVSADPVTAGNDAAHRVLGSTAQVSTATHDAYVTVTVSITNGTDVPLVGALMPEVHLVGHATMLLEPP</sequence>
<accession>A0A6J6NW83</accession>
<gene>
    <name evidence="1" type="ORF">UFOPK2366_00734</name>
</gene>
<reference evidence="1" key="1">
    <citation type="submission" date="2020-05" db="EMBL/GenBank/DDBJ databases">
        <authorList>
            <person name="Chiriac C."/>
            <person name="Salcher M."/>
            <person name="Ghai R."/>
            <person name="Kavagutti S V."/>
        </authorList>
    </citation>
    <scope>NUCLEOTIDE SEQUENCE</scope>
</reference>
<protein>
    <submittedName>
        <fullName evidence="1">Unannotated protein</fullName>
    </submittedName>
</protein>
<dbReference type="EMBL" id="CAEZXM010000114">
    <property type="protein sequence ID" value="CAB4690536.1"/>
    <property type="molecule type" value="Genomic_DNA"/>
</dbReference>
<dbReference type="AlphaFoldDB" id="A0A6J6NW83"/>
<proteinExistence type="predicted"/>